<dbReference type="Proteomes" id="UP000238274">
    <property type="component" value="Unassembled WGS sequence"/>
</dbReference>
<organism evidence="1 2">
    <name type="scientific">Puccinia striiformis</name>
    <dbReference type="NCBI Taxonomy" id="27350"/>
    <lineage>
        <taxon>Eukaryota</taxon>
        <taxon>Fungi</taxon>
        <taxon>Dikarya</taxon>
        <taxon>Basidiomycota</taxon>
        <taxon>Pucciniomycotina</taxon>
        <taxon>Pucciniomycetes</taxon>
        <taxon>Pucciniales</taxon>
        <taxon>Pucciniaceae</taxon>
        <taxon>Puccinia</taxon>
    </lineage>
</organism>
<accession>A0A2S4WDK2</accession>
<proteinExistence type="predicted"/>
<dbReference type="VEuPathDB" id="FungiDB:PSHT_04211"/>
<protein>
    <submittedName>
        <fullName evidence="1">Uncharacterized protein</fullName>
    </submittedName>
</protein>
<gene>
    <name evidence="1" type="ORF">PSHT_04211</name>
</gene>
<name>A0A2S4WDK2_9BASI</name>
<dbReference type="AlphaFoldDB" id="A0A2S4WDK2"/>
<dbReference type="EMBL" id="PKSM01000042">
    <property type="protein sequence ID" value="POW19844.1"/>
    <property type="molecule type" value="Genomic_DNA"/>
</dbReference>
<reference evidence="2" key="2">
    <citation type="journal article" date="2018" name="BMC Genomics">
        <title>Genomic insights into host adaptation between the wheat stripe rust pathogen (Puccinia striiformis f. sp. tritici) and the barley stripe rust pathogen (Puccinia striiformis f. sp. hordei).</title>
        <authorList>
            <person name="Xia C."/>
            <person name="Wang M."/>
            <person name="Yin C."/>
            <person name="Cornejo O.E."/>
            <person name="Hulbert S.H."/>
            <person name="Chen X."/>
        </authorList>
    </citation>
    <scope>NUCLEOTIDE SEQUENCE [LARGE SCALE GENOMIC DNA]</scope>
    <source>
        <strain evidence="2">93TX-2</strain>
    </source>
</reference>
<evidence type="ECO:0000313" key="2">
    <source>
        <dbReference type="Proteomes" id="UP000238274"/>
    </source>
</evidence>
<sequence>MSDNSDGLVVVSRKAPATVGLFDPRQTAALYLMPLALPLRVIHAWRATSAVFRQRARFKKSGDNANGMVYKGKAMESL</sequence>
<reference evidence="2" key="3">
    <citation type="journal article" date="2018" name="Mol. Plant Microbe Interact.">
        <title>Genome sequence resources for the wheat stripe rust pathogen (Puccinia striiformis f. sp. tritici) and the barley stripe rust pathogen (Puccinia striiformis f. sp. hordei).</title>
        <authorList>
            <person name="Xia C."/>
            <person name="Wang M."/>
            <person name="Yin C."/>
            <person name="Cornejo O.E."/>
            <person name="Hulbert S.H."/>
            <person name="Chen X."/>
        </authorList>
    </citation>
    <scope>NUCLEOTIDE SEQUENCE [LARGE SCALE GENOMIC DNA]</scope>
    <source>
        <strain evidence="2">93TX-2</strain>
    </source>
</reference>
<evidence type="ECO:0000313" key="1">
    <source>
        <dbReference type="EMBL" id="POW19844.1"/>
    </source>
</evidence>
<comment type="caution">
    <text evidence="1">The sequence shown here is derived from an EMBL/GenBank/DDBJ whole genome shotgun (WGS) entry which is preliminary data.</text>
</comment>
<keyword evidence="2" id="KW-1185">Reference proteome</keyword>
<reference evidence="1 2" key="1">
    <citation type="submission" date="2017-12" db="EMBL/GenBank/DDBJ databases">
        <title>Gene loss provides genomic basis for host adaptation in cereal stripe rust fungi.</title>
        <authorList>
            <person name="Xia C."/>
        </authorList>
    </citation>
    <scope>NUCLEOTIDE SEQUENCE [LARGE SCALE GENOMIC DNA]</scope>
    <source>
        <strain evidence="1 2">93TX-2</strain>
    </source>
</reference>
<feature type="non-terminal residue" evidence="1">
    <location>
        <position position="78"/>
    </location>
</feature>